<organism evidence="1 2">
    <name type="scientific">Halosquirtibacter laminarini</name>
    <dbReference type="NCBI Taxonomy" id="3374600"/>
    <lineage>
        <taxon>Bacteria</taxon>
        <taxon>Pseudomonadati</taxon>
        <taxon>Bacteroidota</taxon>
        <taxon>Bacteroidia</taxon>
        <taxon>Marinilabiliales</taxon>
        <taxon>Prolixibacteraceae</taxon>
        <taxon>Halosquirtibacter</taxon>
    </lineage>
</organism>
<reference evidence="1" key="1">
    <citation type="submission" date="2021-08" db="EMBL/GenBank/DDBJ databases">
        <title>Novel anaerobic bacterium isolated from sea squirt in East Sea, Republic of Korea.</title>
        <authorList>
            <person name="Nguyen T.H."/>
            <person name="Li Z."/>
            <person name="Lee Y.-J."/>
            <person name="Ko J."/>
            <person name="Kim S.-G."/>
        </authorList>
    </citation>
    <scope>NUCLEOTIDE SEQUENCE</scope>
    <source>
        <strain evidence="1">KCTC 25031</strain>
    </source>
</reference>
<dbReference type="Proteomes" id="UP000826212">
    <property type="component" value="Chromosome"/>
</dbReference>
<evidence type="ECO:0000313" key="1">
    <source>
        <dbReference type="EMBL" id="QZE14674.1"/>
    </source>
</evidence>
<keyword evidence="2" id="KW-1185">Reference proteome</keyword>
<protein>
    <submittedName>
        <fullName evidence="1">AAA family ATPase</fullName>
    </submittedName>
</protein>
<name>A0AC61NP89_9BACT</name>
<evidence type="ECO:0000313" key="2">
    <source>
        <dbReference type="Proteomes" id="UP000826212"/>
    </source>
</evidence>
<proteinExistence type="predicted"/>
<gene>
    <name evidence="1" type="ORF">K4L44_02025</name>
</gene>
<accession>A0AC61NP89</accession>
<dbReference type="EMBL" id="CP081303">
    <property type="protein sequence ID" value="QZE14674.1"/>
    <property type="molecule type" value="Genomic_DNA"/>
</dbReference>
<sequence>MDLFYTTHKNLIDSLHGVIDRQLNYEIDWSHPLIGIKGSRGVGKTMFLLDYARRMETKYGDSCLYVNLNSFYFTKRRIYSFADEFFKRGGKILLLDQIHKYPNWSNELRMIYDNIPGLKIVFSGSPVLRIIEGNDELKDIAHMYHLHPLSFREYLNVRTGNEFECLPLNDILNRHQEIVPSVLNKVRPLAYFTDYLKHGCYPFFHDDSALYTETLLKHVNLALEIDVTYTNQIELQYLPRLRKLMQIIADQVPFCPNVSKMSGEIDTSRATVMNYLRYLKNAKLLHLIYNGEEGPSKKPAQVYLHNTNLMYAISPEKTSNSSLRKTFFLNQTAVRCKVKSGRGVDFLLDNEKKFMVGGKYTKPVEGGYAAADMIEIGSDNIIPLWLFGFLY</sequence>